<dbReference type="RefSeq" id="WP_144886348.1">
    <property type="nucleotide sequence ID" value="NZ_VLLE01000004.1"/>
</dbReference>
<dbReference type="GO" id="GO:0003677">
    <property type="term" value="F:DNA binding"/>
    <property type="evidence" value="ECO:0007669"/>
    <property type="project" value="UniProtKB-KW"/>
</dbReference>
<protein>
    <recommendedName>
        <fullName evidence="5">Type I restriction enzyme S subunit</fullName>
    </recommendedName>
</protein>
<evidence type="ECO:0000313" key="3">
    <source>
        <dbReference type="EMBL" id="TWI81140.1"/>
    </source>
</evidence>
<dbReference type="PANTHER" id="PTHR30408:SF12">
    <property type="entry name" value="TYPE I RESTRICTION ENZYME MJAVIII SPECIFICITY SUBUNIT"/>
    <property type="match status" value="1"/>
</dbReference>
<dbReference type="OrthoDB" id="9816225at2"/>
<dbReference type="PANTHER" id="PTHR30408">
    <property type="entry name" value="TYPE-1 RESTRICTION ENZYME ECOKI SPECIFICITY PROTEIN"/>
    <property type="match status" value="1"/>
</dbReference>
<organism evidence="3 4">
    <name type="scientific">Lacibacter cauensis</name>
    <dbReference type="NCBI Taxonomy" id="510947"/>
    <lineage>
        <taxon>Bacteria</taxon>
        <taxon>Pseudomonadati</taxon>
        <taxon>Bacteroidota</taxon>
        <taxon>Chitinophagia</taxon>
        <taxon>Chitinophagales</taxon>
        <taxon>Chitinophagaceae</taxon>
        <taxon>Lacibacter</taxon>
    </lineage>
</organism>
<dbReference type="AlphaFoldDB" id="A0A562SK33"/>
<gene>
    <name evidence="3" type="ORF">IQ13_2155</name>
</gene>
<dbReference type="Gene3D" id="3.90.220.20">
    <property type="entry name" value="DNA methylase specificity domains"/>
    <property type="match status" value="2"/>
</dbReference>
<dbReference type="EMBL" id="VLLE01000004">
    <property type="protein sequence ID" value="TWI81140.1"/>
    <property type="molecule type" value="Genomic_DNA"/>
</dbReference>
<comment type="caution">
    <text evidence="3">The sequence shown here is derived from an EMBL/GenBank/DDBJ whole genome shotgun (WGS) entry which is preliminary data.</text>
</comment>
<evidence type="ECO:0000313" key="4">
    <source>
        <dbReference type="Proteomes" id="UP000316167"/>
    </source>
</evidence>
<accession>A0A562SK33</accession>
<reference evidence="3 4" key="1">
    <citation type="journal article" date="2015" name="Stand. Genomic Sci.">
        <title>Genomic Encyclopedia of Bacterial and Archaeal Type Strains, Phase III: the genomes of soil and plant-associated and newly described type strains.</title>
        <authorList>
            <person name="Whitman W.B."/>
            <person name="Woyke T."/>
            <person name="Klenk H.P."/>
            <person name="Zhou Y."/>
            <person name="Lilburn T.G."/>
            <person name="Beck B.J."/>
            <person name="De Vos P."/>
            <person name="Vandamme P."/>
            <person name="Eisen J.A."/>
            <person name="Garrity G."/>
            <person name="Hugenholtz P."/>
            <person name="Kyrpides N.C."/>
        </authorList>
    </citation>
    <scope>NUCLEOTIDE SEQUENCE [LARGE SCALE GENOMIC DNA]</scope>
    <source>
        <strain evidence="3 4">CGMCC 1.7271</strain>
    </source>
</reference>
<dbReference type="SUPFAM" id="SSF116734">
    <property type="entry name" value="DNA methylase specificity domain"/>
    <property type="match status" value="2"/>
</dbReference>
<keyword evidence="4" id="KW-1185">Reference proteome</keyword>
<name>A0A562SK33_9BACT</name>
<evidence type="ECO:0000256" key="1">
    <source>
        <dbReference type="ARBA" id="ARBA00022747"/>
    </source>
</evidence>
<evidence type="ECO:0000256" key="2">
    <source>
        <dbReference type="ARBA" id="ARBA00023125"/>
    </source>
</evidence>
<dbReference type="InterPro" id="IPR052021">
    <property type="entry name" value="Type-I_RS_S_subunit"/>
</dbReference>
<evidence type="ECO:0008006" key="5">
    <source>
        <dbReference type="Google" id="ProtNLM"/>
    </source>
</evidence>
<dbReference type="GO" id="GO:0009307">
    <property type="term" value="P:DNA restriction-modification system"/>
    <property type="evidence" value="ECO:0007669"/>
    <property type="project" value="UniProtKB-KW"/>
</dbReference>
<keyword evidence="2" id="KW-0238">DNA-binding</keyword>
<dbReference type="InterPro" id="IPR044946">
    <property type="entry name" value="Restrct_endonuc_typeI_TRD_sf"/>
</dbReference>
<sequence length="487" mass="56076">MDIRKYKNFEYSAINFSALEGRLRIDAEFYHPEYLRVYDAVTSKKYKTLGNLDTVILHPSEIKREYSDEGVTFFRTQNLRPLNITFESSEVFISSDDAKKLKSNLVNHGDVVITRTGANFGDTAIYFGQREPLIASSHILIVRTKKVNPFYLGVFLNSFYGRKLIDKGMYGGLQPEIAPSYLYTIPIPVVSKKFQNEIQQLVETSYSLQQKALKEYKAAEDMLFKELNLDTWKPKKIKFKNYKVQFEIEDNHSIIKLSTMLKGDRLDAEFWDAACLELLERLSKFETTKLRSEIVIKNGFPFQSKQFIEVGEGEPFIRIRDCKPHFIQTADLTKLDNDYVRKLKLTKANTGDIVIGMDGLKWFYSSLVVEPVYVNQRVCHIQIKPKSQFTSEYILLVINSKIGQMQLLRQMTIADTVGHIKNTDVAGLIIPVSKNVKAITKKVKSVQLAEQQSKSLIDVAKKAVEIFIEQDEKEAFKHIKNEQNKVK</sequence>
<dbReference type="Proteomes" id="UP000316167">
    <property type="component" value="Unassembled WGS sequence"/>
</dbReference>
<keyword evidence="1" id="KW-0680">Restriction system</keyword>
<proteinExistence type="predicted"/>